<dbReference type="EMBL" id="NWSY01000044">
    <property type="protein sequence ID" value="PDT19470.1"/>
    <property type="molecule type" value="Genomic_DNA"/>
</dbReference>
<reference evidence="2 3" key="1">
    <citation type="submission" date="2017-09" db="EMBL/GenBank/DDBJ databases">
        <title>Comparative genomics of rhizobia isolated from Phaseolus vulgaris in China.</title>
        <authorList>
            <person name="Tong W."/>
        </authorList>
    </citation>
    <scope>NUCLEOTIDE SEQUENCE [LARGE SCALE GENOMIC DNA]</scope>
    <source>
        <strain evidence="2 3">FH14</strain>
    </source>
</reference>
<comment type="caution">
    <text evidence="2">The sequence shown here is derived from an EMBL/GenBank/DDBJ whole genome shotgun (WGS) entry which is preliminary data.</text>
</comment>
<dbReference type="Proteomes" id="UP000219914">
    <property type="component" value="Unassembled WGS sequence"/>
</dbReference>
<feature type="region of interest" description="Disordered" evidence="1">
    <location>
        <begin position="82"/>
        <end position="113"/>
    </location>
</feature>
<proteinExistence type="predicted"/>
<evidence type="ECO:0000313" key="2">
    <source>
        <dbReference type="EMBL" id="PDT19470.1"/>
    </source>
</evidence>
<sequence length="113" mass="12769">MATIASRLPPWRRCWRVSQLRLAGQAVDDRAAAQVVDSDELGYLHLEAHRARLFSKCVPRYDNSSIHSRVVVTALLDRLLSPLDGGHHPGDSYRLSQKRRSDRLRKIGASARI</sequence>
<evidence type="ECO:0000256" key="1">
    <source>
        <dbReference type="SAM" id="MobiDB-lite"/>
    </source>
</evidence>
<name>A0ABX4JHE6_9HYPH</name>
<gene>
    <name evidence="2" type="ORF">CO674_32740</name>
</gene>
<keyword evidence="3" id="KW-1185">Reference proteome</keyword>
<organism evidence="2 3">
    <name type="scientific">Rhizobium hidalgonense</name>
    <dbReference type="NCBI Taxonomy" id="1538159"/>
    <lineage>
        <taxon>Bacteria</taxon>
        <taxon>Pseudomonadati</taxon>
        <taxon>Pseudomonadota</taxon>
        <taxon>Alphaproteobacteria</taxon>
        <taxon>Hyphomicrobiales</taxon>
        <taxon>Rhizobiaceae</taxon>
        <taxon>Rhizobium/Agrobacterium group</taxon>
        <taxon>Rhizobium</taxon>
    </lineage>
</organism>
<evidence type="ECO:0000313" key="3">
    <source>
        <dbReference type="Proteomes" id="UP000219914"/>
    </source>
</evidence>
<accession>A0ABX4JHE6</accession>
<protein>
    <submittedName>
        <fullName evidence="2">Uncharacterized protein</fullName>
    </submittedName>
</protein>